<dbReference type="GO" id="GO:0008270">
    <property type="term" value="F:zinc ion binding"/>
    <property type="evidence" value="ECO:0007669"/>
    <property type="project" value="InterPro"/>
</dbReference>
<evidence type="ECO:0000259" key="1">
    <source>
        <dbReference type="SMART" id="SM00507"/>
    </source>
</evidence>
<dbReference type="AlphaFoldDB" id="A0A0F8YJH7"/>
<dbReference type="PANTHER" id="PTHR33877:SF2">
    <property type="entry name" value="OS07G0170200 PROTEIN"/>
    <property type="match status" value="1"/>
</dbReference>
<dbReference type="SMART" id="SM00507">
    <property type="entry name" value="HNHc"/>
    <property type="match status" value="1"/>
</dbReference>
<dbReference type="GO" id="GO:0004519">
    <property type="term" value="F:endonuclease activity"/>
    <property type="evidence" value="ECO:0007669"/>
    <property type="project" value="InterPro"/>
</dbReference>
<sequence length="168" mass="19179">MDTDQVRRFCPAGHIYQLKPTFEPCCTKALLDPYSQVAAARRLLRHKKKKVNQWPRIRAFIRLRDSGLCRYCGERGSEVDHVVPQSKRGDAVSYDNLVWSCGPCNRFKGSERGFTMRNNILRWHDNPVSARGIFGPRLMEEIAEQRLARQTGQGLVGMVVYKTGGTPK</sequence>
<comment type="caution">
    <text evidence="2">The sequence shown here is derived from an EMBL/GenBank/DDBJ whole genome shotgun (WGS) entry which is preliminary data.</text>
</comment>
<proteinExistence type="predicted"/>
<gene>
    <name evidence="2" type="ORF">LCGC14_3085840</name>
</gene>
<dbReference type="InterPro" id="IPR052892">
    <property type="entry name" value="NA-targeting_endonuclease"/>
</dbReference>
<dbReference type="InterPro" id="IPR002711">
    <property type="entry name" value="HNH"/>
</dbReference>
<organism evidence="2">
    <name type="scientific">marine sediment metagenome</name>
    <dbReference type="NCBI Taxonomy" id="412755"/>
    <lineage>
        <taxon>unclassified sequences</taxon>
        <taxon>metagenomes</taxon>
        <taxon>ecological metagenomes</taxon>
    </lineage>
</organism>
<dbReference type="PANTHER" id="PTHR33877">
    <property type="entry name" value="SLL1193 PROTEIN"/>
    <property type="match status" value="1"/>
</dbReference>
<accession>A0A0F8YJH7</accession>
<dbReference type="EMBL" id="LAZR01066048">
    <property type="protein sequence ID" value="KKK54329.1"/>
    <property type="molecule type" value="Genomic_DNA"/>
</dbReference>
<dbReference type="CDD" id="cd00085">
    <property type="entry name" value="HNHc"/>
    <property type="match status" value="1"/>
</dbReference>
<dbReference type="Pfam" id="PF01844">
    <property type="entry name" value="HNH"/>
    <property type="match status" value="1"/>
</dbReference>
<protein>
    <recommendedName>
        <fullName evidence="1">HNH nuclease domain-containing protein</fullName>
    </recommendedName>
</protein>
<dbReference type="GO" id="GO:0003676">
    <property type="term" value="F:nucleic acid binding"/>
    <property type="evidence" value="ECO:0007669"/>
    <property type="project" value="InterPro"/>
</dbReference>
<dbReference type="Gene3D" id="1.10.30.50">
    <property type="match status" value="1"/>
</dbReference>
<reference evidence="2" key="1">
    <citation type="journal article" date="2015" name="Nature">
        <title>Complex archaea that bridge the gap between prokaryotes and eukaryotes.</title>
        <authorList>
            <person name="Spang A."/>
            <person name="Saw J.H."/>
            <person name="Jorgensen S.L."/>
            <person name="Zaremba-Niedzwiedzka K."/>
            <person name="Martijn J."/>
            <person name="Lind A.E."/>
            <person name="van Eijk R."/>
            <person name="Schleper C."/>
            <person name="Guy L."/>
            <person name="Ettema T.J."/>
        </authorList>
    </citation>
    <scope>NUCLEOTIDE SEQUENCE</scope>
</reference>
<dbReference type="InterPro" id="IPR003615">
    <property type="entry name" value="HNH_nuc"/>
</dbReference>
<name>A0A0F8YJH7_9ZZZZ</name>
<evidence type="ECO:0000313" key="2">
    <source>
        <dbReference type="EMBL" id="KKK54329.1"/>
    </source>
</evidence>
<feature type="domain" description="HNH nuclease" evidence="1">
    <location>
        <begin position="56"/>
        <end position="106"/>
    </location>
</feature>